<keyword evidence="3 8" id="KW-0732">Signal</keyword>
<dbReference type="GO" id="GO:0005886">
    <property type="term" value="C:plasma membrane"/>
    <property type="evidence" value="ECO:0007669"/>
    <property type="project" value="TreeGrafter"/>
</dbReference>
<dbReference type="GO" id="GO:0007165">
    <property type="term" value="P:signal transduction"/>
    <property type="evidence" value="ECO:0007669"/>
    <property type="project" value="InterPro"/>
</dbReference>
<comment type="caution">
    <text evidence="10">The sequence shown here is derived from an EMBL/GenBank/DDBJ whole genome shotgun (WGS) entry which is preliminary data.</text>
</comment>
<protein>
    <recommendedName>
        <fullName evidence="9">TIR domain-containing protein</fullName>
    </recommendedName>
</protein>
<name>A0A9D4CY30_DREPO</name>
<evidence type="ECO:0000313" key="10">
    <source>
        <dbReference type="EMBL" id="KAH3734209.1"/>
    </source>
</evidence>
<evidence type="ECO:0000313" key="11">
    <source>
        <dbReference type="Proteomes" id="UP000828390"/>
    </source>
</evidence>
<accession>A0A9D4CY30</accession>
<dbReference type="GO" id="GO:0038023">
    <property type="term" value="F:signaling receptor activity"/>
    <property type="evidence" value="ECO:0007669"/>
    <property type="project" value="TreeGrafter"/>
</dbReference>
<dbReference type="Proteomes" id="UP000828390">
    <property type="component" value="Unassembled WGS sequence"/>
</dbReference>
<dbReference type="Gene3D" id="3.40.50.10140">
    <property type="entry name" value="Toll/interleukin-1 receptor homology (TIR) domain"/>
    <property type="match status" value="1"/>
</dbReference>
<sequence>MAIPMHMMVLHIIAYEIFSNRVFAQCQFDACSTSPNFCKDNQDCVTMDNCSLTCSCTSENCNNMTYSITKDEEQIGLIYVPANHIFCMCDHGSCPSDPGTCICDKGWTGTNCGISCTDHCGYGSTCVDIDGNVTCIPTETWTMNPIAETVSDATETRTRSVNACSLGYVLRPVAERSCMNISYCKYGTCSITENRFYCICDLGVSPSQRCEHKCCKNCGHHGQCYYHENQKKELCYCHTNYKGTLCEMYDPPEGQKVVWWFYLLVILIPILVMTLLTSLLLIYLWKQRVIVVLKAVRLFKAYEDDDERQWDAFISYRSNTPDEDYVIHTLFPKLTREMGFNVNIHYKDFIPGNEITNNIIYAVENSRRTILVVSPHYLTSNFTKMEWQLAQQKMLERKNKIIPILLEDISSHKDTMDPNLKSILDSVTYIEWPGDQSKKVDKFWQRISLSMPKKKKQPQHMSSSFQNGGLSQPTNSTNQNSDSFNRSFELDSMNPRNERSVSESTEVYNHINENER</sequence>
<feature type="region of interest" description="Disordered" evidence="6">
    <location>
        <begin position="451"/>
        <end position="516"/>
    </location>
</feature>
<dbReference type="InterPro" id="IPR035897">
    <property type="entry name" value="Toll_tir_struct_dom_sf"/>
</dbReference>
<feature type="domain" description="TIR" evidence="9">
    <location>
        <begin position="308"/>
        <end position="451"/>
    </location>
</feature>
<dbReference type="PANTHER" id="PTHR24365:SF541">
    <property type="entry name" value="PROTEIN TOLL-RELATED"/>
    <property type="match status" value="1"/>
</dbReference>
<evidence type="ECO:0000256" key="6">
    <source>
        <dbReference type="SAM" id="MobiDB-lite"/>
    </source>
</evidence>
<evidence type="ECO:0000256" key="2">
    <source>
        <dbReference type="ARBA" id="ARBA00022692"/>
    </source>
</evidence>
<dbReference type="PROSITE" id="PS50104">
    <property type="entry name" value="TIR"/>
    <property type="match status" value="1"/>
</dbReference>
<feature type="chain" id="PRO_5038658355" description="TIR domain-containing protein" evidence="8">
    <location>
        <begin position="25"/>
        <end position="516"/>
    </location>
</feature>
<dbReference type="InterPro" id="IPR000742">
    <property type="entry name" value="EGF"/>
</dbReference>
<evidence type="ECO:0000256" key="3">
    <source>
        <dbReference type="ARBA" id="ARBA00022729"/>
    </source>
</evidence>
<dbReference type="Pfam" id="PF01582">
    <property type="entry name" value="TIR"/>
    <property type="match status" value="1"/>
</dbReference>
<reference evidence="10" key="2">
    <citation type="submission" date="2020-11" db="EMBL/GenBank/DDBJ databases">
        <authorList>
            <person name="McCartney M.A."/>
            <person name="Auch B."/>
            <person name="Kono T."/>
            <person name="Mallez S."/>
            <person name="Becker A."/>
            <person name="Gohl D.M."/>
            <person name="Silverstein K.A.T."/>
            <person name="Koren S."/>
            <person name="Bechman K.B."/>
            <person name="Herman A."/>
            <person name="Abrahante J.E."/>
            <person name="Garbe J."/>
        </authorList>
    </citation>
    <scope>NUCLEOTIDE SEQUENCE</scope>
    <source>
        <strain evidence="10">Duluth1</strain>
        <tissue evidence="10">Whole animal</tissue>
    </source>
</reference>
<dbReference type="PANTHER" id="PTHR24365">
    <property type="entry name" value="TOLL-LIKE RECEPTOR"/>
    <property type="match status" value="1"/>
</dbReference>
<keyword evidence="5 7" id="KW-0472">Membrane</keyword>
<dbReference type="SMART" id="SM00255">
    <property type="entry name" value="TIR"/>
    <property type="match status" value="1"/>
</dbReference>
<evidence type="ECO:0000259" key="9">
    <source>
        <dbReference type="PROSITE" id="PS50104"/>
    </source>
</evidence>
<keyword evidence="4 7" id="KW-1133">Transmembrane helix</keyword>
<reference evidence="10" key="1">
    <citation type="journal article" date="2019" name="bioRxiv">
        <title>The Genome of the Zebra Mussel, Dreissena polymorpha: A Resource for Invasive Species Research.</title>
        <authorList>
            <person name="McCartney M.A."/>
            <person name="Auch B."/>
            <person name="Kono T."/>
            <person name="Mallez S."/>
            <person name="Zhang Y."/>
            <person name="Obille A."/>
            <person name="Becker A."/>
            <person name="Abrahante J.E."/>
            <person name="Garbe J."/>
            <person name="Badalamenti J.P."/>
            <person name="Herman A."/>
            <person name="Mangelson H."/>
            <person name="Liachko I."/>
            <person name="Sullivan S."/>
            <person name="Sone E.D."/>
            <person name="Koren S."/>
            <person name="Silverstein K.A.T."/>
            <person name="Beckman K.B."/>
            <person name="Gohl D.M."/>
        </authorList>
    </citation>
    <scope>NUCLEOTIDE SEQUENCE</scope>
    <source>
        <strain evidence="10">Duluth1</strain>
        <tissue evidence="10">Whole animal</tissue>
    </source>
</reference>
<comment type="subcellular location">
    <subcellularLocation>
        <location evidence="1">Membrane</location>
    </subcellularLocation>
</comment>
<evidence type="ECO:0000256" key="7">
    <source>
        <dbReference type="SAM" id="Phobius"/>
    </source>
</evidence>
<dbReference type="OrthoDB" id="1421090at2759"/>
<evidence type="ECO:0000256" key="8">
    <source>
        <dbReference type="SAM" id="SignalP"/>
    </source>
</evidence>
<evidence type="ECO:0000256" key="1">
    <source>
        <dbReference type="ARBA" id="ARBA00004370"/>
    </source>
</evidence>
<gene>
    <name evidence="10" type="ORF">DPMN_040649</name>
</gene>
<dbReference type="InterPro" id="IPR000157">
    <property type="entry name" value="TIR_dom"/>
</dbReference>
<feature type="signal peptide" evidence="8">
    <location>
        <begin position="1"/>
        <end position="24"/>
    </location>
</feature>
<dbReference type="PRINTS" id="PR01537">
    <property type="entry name" value="INTRLKN1R1F"/>
</dbReference>
<feature type="transmembrane region" description="Helical" evidence="7">
    <location>
        <begin position="259"/>
        <end position="285"/>
    </location>
</feature>
<keyword evidence="11" id="KW-1185">Reference proteome</keyword>
<evidence type="ECO:0000256" key="4">
    <source>
        <dbReference type="ARBA" id="ARBA00022989"/>
    </source>
</evidence>
<dbReference type="EMBL" id="JAIWYP010000011">
    <property type="protein sequence ID" value="KAH3734209.1"/>
    <property type="molecule type" value="Genomic_DNA"/>
</dbReference>
<evidence type="ECO:0000256" key="5">
    <source>
        <dbReference type="ARBA" id="ARBA00023136"/>
    </source>
</evidence>
<dbReference type="SUPFAM" id="SSF52200">
    <property type="entry name" value="Toll/Interleukin receptor TIR domain"/>
    <property type="match status" value="1"/>
</dbReference>
<organism evidence="10 11">
    <name type="scientific">Dreissena polymorpha</name>
    <name type="common">Zebra mussel</name>
    <name type="synonym">Mytilus polymorpha</name>
    <dbReference type="NCBI Taxonomy" id="45954"/>
    <lineage>
        <taxon>Eukaryota</taxon>
        <taxon>Metazoa</taxon>
        <taxon>Spiralia</taxon>
        <taxon>Lophotrochozoa</taxon>
        <taxon>Mollusca</taxon>
        <taxon>Bivalvia</taxon>
        <taxon>Autobranchia</taxon>
        <taxon>Heteroconchia</taxon>
        <taxon>Euheterodonta</taxon>
        <taxon>Imparidentia</taxon>
        <taxon>Neoheterodontei</taxon>
        <taxon>Myida</taxon>
        <taxon>Dreissenoidea</taxon>
        <taxon>Dreissenidae</taxon>
        <taxon>Dreissena</taxon>
    </lineage>
</organism>
<dbReference type="AlphaFoldDB" id="A0A9D4CY30"/>
<keyword evidence="2 7" id="KW-0812">Transmembrane</keyword>
<dbReference type="PROSITE" id="PS00022">
    <property type="entry name" value="EGF_1"/>
    <property type="match status" value="2"/>
</dbReference>
<proteinExistence type="predicted"/>
<feature type="compositionally biased region" description="Polar residues" evidence="6">
    <location>
        <begin position="459"/>
        <end position="486"/>
    </location>
</feature>